<keyword evidence="3" id="KW-0808">Transferase</keyword>
<evidence type="ECO:0000259" key="2">
    <source>
        <dbReference type="Pfam" id="PF14413"/>
    </source>
</evidence>
<evidence type="ECO:0000313" key="4">
    <source>
        <dbReference type="Proteomes" id="UP000304947"/>
    </source>
</evidence>
<reference evidence="3 4" key="1">
    <citation type="submission" date="2018-10" db="EMBL/GenBank/DDBJ databases">
        <title>Fifty Aureobasidium pullulans genomes reveal a recombining polyextremotolerant generalist.</title>
        <authorList>
            <person name="Gostincar C."/>
            <person name="Turk M."/>
            <person name="Zajc J."/>
            <person name="Gunde-Cimerman N."/>
        </authorList>
    </citation>
    <scope>NUCLEOTIDE SEQUENCE [LARGE SCALE GENOMIC DNA]</scope>
    <source>
        <strain evidence="3 4">EXF-3380</strain>
    </source>
</reference>
<dbReference type="InterPro" id="IPR025845">
    <property type="entry name" value="Thg1_C_dom"/>
</dbReference>
<proteinExistence type="predicted"/>
<dbReference type="GO" id="GO:0006400">
    <property type="term" value="P:tRNA modification"/>
    <property type="evidence" value="ECO:0007669"/>
    <property type="project" value="InterPro"/>
</dbReference>
<feature type="compositionally biased region" description="Basic and acidic residues" evidence="1">
    <location>
        <begin position="122"/>
        <end position="138"/>
    </location>
</feature>
<feature type="domain" description="Thg1 C-terminal" evidence="2">
    <location>
        <begin position="5"/>
        <end position="156"/>
    </location>
</feature>
<sequence>MGDSILRDYLSWRQADCEFHWRACEGGGLLIGDTGHVNNLYNTTFWNMVKGNPDTDTPAMTTTEAEQGTFSADKNEILFKRFNINYNAEGEIWKKGSVAYRKVYEDKPSAMESTPDQPFGKSSDEKKKPLSKTQMEKERKRKQKARVVVEHVDIIKDKFWQENPWILG</sequence>
<protein>
    <submittedName>
        <fullName evidence="3">tRNAHis guanylyltransferase</fullName>
    </submittedName>
</protein>
<accession>A0A4T0BWE0</accession>
<dbReference type="InterPro" id="IPR007537">
    <property type="entry name" value="tRNAHis_GuaTrfase_Thg1"/>
</dbReference>
<keyword evidence="3" id="KW-0548">Nucleotidyltransferase</keyword>
<evidence type="ECO:0000313" key="3">
    <source>
        <dbReference type="EMBL" id="TIA39231.1"/>
    </source>
</evidence>
<dbReference type="GO" id="GO:0008193">
    <property type="term" value="F:tRNA guanylyltransferase activity"/>
    <property type="evidence" value="ECO:0007669"/>
    <property type="project" value="InterPro"/>
</dbReference>
<dbReference type="AlphaFoldDB" id="A0A4T0BWE0"/>
<feature type="region of interest" description="Disordered" evidence="1">
    <location>
        <begin position="107"/>
        <end position="146"/>
    </location>
</feature>
<dbReference type="EMBL" id="QZBU01002339">
    <property type="protein sequence ID" value="TIA39231.1"/>
    <property type="molecule type" value="Genomic_DNA"/>
</dbReference>
<comment type="caution">
    <text evidence="3">The sequence shown here is derived from an EMBL/GenBank/DDBJ whole genome shotgun (WGS) entry which is preliminary data.</text>
</comment>
<gene>
    <name evidence="3" type="ORF">D6C83_06401</name>
</gene>
<dbReference type="GO" id="GO:0000287">
    <property type="term" value="F:magnesium ion binding"/>
    <property type="evidence" value="ECO:0007669"/>
    <property type="project" value="InterPro"/>
</dbReference>
<dbReference type="InterPro" id="IPR038469">
    <property type="entry name" value="tRNAHis_GuaTrfase_Thg1_sf"/>
</dbReference>
<name>A0A4T0BWE0_AURPU</name>
<dbReference type="Gene3D" id="3.30.70.3000">
    <property type="match status" value="1"/>
</dbReference>
<dbReference type="Proteomes" id="UP000304947">
    <property type="component" value="Unassembled WGS sequence"/>
</dbReference>
<dbReference type="PANTHER" id="PTHR12729">
    <property type="entry name" value="TRNA(HIS) GUANYLYLTRANSFERASE-RELATED"/>
    <property type="match status" value="1"/>
</dbReference>
<dbReference type="Pfam" id="PF14413">
    <property type="entry name" value="Thg1C"/>
    <property type="match status" value="1"/>
</dbReference>
<evidence type="ECO:0000256" key="1">
    <source>
        <dbReference type="SAM" id="MobiDB-lite"/>
    </source>
</evidence>
<dbReference type="PANTHER" id="PTHR12729:SF6">
    <property type="entry name" value="TRNA(HIS) GUANYLYLTRANSFERASE-RELATED"/>
    <property type="match status" value="1"/>
</dbReference>
<organism evidence="3 4">
    <name type="scientific">Aureobasidium pullulans</name>
    <name type="common">Black yeast</name>
    <name type="synonym">Pullularia pullulans</name>
    <dbReference type="NCBI Taxonomy" id="5580"/>
    <lineage>
        <taxon>Eukaryota</taxon>
        <taxon>Fungi</taxon>
        <taxon>Dikarya</taxon>
        <taxon>Ascomycota</taxon>
        <taxon>Pezizomycotina</taxon>
        <taxon>Dothideomycetes</taxon>
        <taxon>Dothideomycetidae</taxon>
        <taxon>Dothideales</taxon>
        <taxon>Saccotheciaceae</taxon>
        <taxon>Aureobasidium</taxon>
    </lineage>
</organism>